<dbReference type="GO" id="GO:0046872">
    <property type="term" value="F:metal ion binding"/>
    <property type="evidence" value="ECO:0007669"/>
    <property type="project" value="UniProtKB-KW"/>
</dbReference>
<dbReference type="AlphaFoldDB" id="A0A6J4P519"/>
<comment type="similarity">
    <text evidence="1">Belongs to the glycosyl hydrolase 38 family.</text>
</comment>
<protein>
    <submittedName>
        <fullName evidence="6">GH38</fullName>
        <ecNumber evidence="6">3.2.1.24</ecNumber>
    </submittedName>
</protein>
<dbReference type="InterPro" id="IPR011013">
    <property type="entry name" value="Gal_mutarotase_sf_dom"/>
</dbReference>
<dbReference type="Gene3D" id="3.20.110.10">
    <property type="entry name" value="Glycoside hydrolase 38, N terminal domain"/>
    <property type="match status" value="1"/>
</dbReference>
<dbReference type="InterPro" id="IPR027291">
    <property type="entry name" value="Glyco_hydro_38_N_sf"/>
</dbReference>
<proteinExistence type="inferred from homology"/>
<dbReference type="InterPro" id="IPR028995">
    <property type="entry name" value="Glyco_hydro_57/38_cen_sf"/>
</dbReference>
<dbReference type="SUPFAM" id="SSF88688">
    <property type="entry name" value="Families 57/38 glycoside transferase middle domain"/>
    <property type="match status" value="1"/>
</dbReference>
<dbReference type="GO" id="GO:0030246">
    <property type="term" value="F:carbohydrate binding"/>
    <property type="evidence" value="ECO:0007669"/>
    <property type="project" value="InterPro"/>
</dbReference>
<keyword evidence="4 6" id="KW-0326">Glycosidase</keyword>
<dbReference type="FunFam" id="3.20.110.10:FF:000002">
    <property type="entry name" value="alpha-mannosidase 2C1 isoform X1"/>
    <property type="match status" value="1"/>
</dbReference>
<dbReference type="FunFam" id="2.70.98.30:FF:000010">
    <property type="entry name" value="Cytosolic alpha-mannosidase"/>
    <property type="match status" value="1"/>
</dbReference>
<organism evidence="6">
    <name type="scientific">uncultured Rubrobacteraceae bacterium</name>
    <dbReference type="NCBI Taxonomy" id="349277"/>
    <lineage>
        <taxon>Bacteria</taxon>
        <taxon>Bacillati</taxon>
        <taxon>Actinomycetota</taxon>
        <taxon>Rubrobacteria</taxon>
        <taxon>Rubrobacterales</taxon>
        <taxon>Rubrobacteraceae</taxon>
        <taxon>environmental samples</taxon>
    </lineage>
</organism>
<name>A0A6J4P519_9ACTN</name>
<dbReference type="GO" id="GO:0004559">
    <property type="term" value="F:alpha-mannosidase activity"/>
    <property type="evidence" value="ECO:0007669"/>
    <property type="project" value="UniProtKB-EC"/>
</dbReference>
<dbReference type="PANTHER" id="PTHR46017:SF1">
    <property type="entry name" value="ALPHA-MANNOSIDASE 2C1"/>
    <property type="match status" value="1"/>
</dbReference>
<dbReference type="GO" id="GO:0006013">
    <property type="term" value="P:mannose metabolic process"/>
    <property type="evidence" value="ECO:0007669"/>
    <property type="project" value="InterPro"/>
</dbReference>
<evidence type="ECO:0000256" key="4">
    <source>
        <dbReference type="ARBA" id="ARBA00023295"/>
    </source>
</evidence>
<sequence length="1054" mass="116473">MNERDARRLEGLERRVEELGLWRNARESLVEGWRFVAENGLTHKLGVGDFWPEPALPAHLSAEARVPEDWAGLPVELELWLGGEGFVRLSTGASGGLNPFHKSFPVTEVAGGGETIGIDAEVVPRGPFGTTIAEPRPRRAALVVPETGARSLERDLALVVEACAQLGDHEAVPHLLDVVEAAFAGLAPSWPTGTDVALTRYLQAFAGTTDGGPWSLPPAPRDVEPLPEETRRAVRGARATVAARLEGLKAEYPPVGRLALTGHAHLDLAWLWPVSETRRKGRRTFASVLSLMDRYDDFVFNQSSAQLYAWIEEEAPEIFDGVKRRVDEGRWEPVGGMWVEPDCQIPSGESIVRQLFYGQKYFRDKFGRRSRVAWLPDTFGFSPAVPQLLRGAGIGGFFTYKLNWSEANRFPHDLYEWEGLDGTVVIAHDFQNPGRDYNGNITPKDVFGTWRNFEGKRRHPESLFSFGWGDGGGGPTERMLENYARLKSFPAMPRLRMTPVDEFFDGLPREGLPRWTGELYLELHRGTLTSQARVKKLNREAEHRLLEAEALLALAALHGGEYPAKELEATWKTVLLNQFHDILPGTSIREVYEVTHRELAGAVEAAERLRDGAFTPAETGGSSLLLANASLNARPLSALLVGDERPDGGGLADVDGNPLPTQETEEGALLVHAPGREVPPLGWTVLQAGGEEGLKNADELGVRVERVDGRTVLENGLFRVEVGGDGALHRVYDKEVGREVLAGRANQLWAYTDKPRNWEAWDVEEGYEREGEEIRSVESMEVVERGPLRAALRVRRRWRDSSIVQIYRLLSGSRRLDVESRVGWHERRILLRTLFPLNVRSHEVTCETMFGAQRRPTHGNTGWDAARFETSAHRFCDLSEPGYGVALMNDGKYGHSARDNVLGISLVRGPMYPDPLADEGEHRFTYSLFPHPGDWTQAGVTREALALNSPLVPLRVGGEGLAGEFCLVRVEGVELALGGLKAAEDGRGQILRLYEPHGARGRCRLRFPGGIHSAEKSNLLEDPGGEALQVDGGEILLEVGPFEVVTLRVTPGTG</sequence>
<dbReference type="SUPFAM" id="SSF88713">
    <property type="entry name" value="Glycoside hydrolase/deacetylase"/>
    <property type="match status" value="1"/>
</dbReference>
<dbReference type="InterPro" id="IPR011682">
    <property type="entry name" value="Glyco_hydro_38_C"/>
</dbReference>
<feature type="domain" description="Glycoside hydrolase family 38 central" evidence="5">
    <location>
        <begin position="522"/>
        <end position="599"/>
    </location>
</feature>
<dbReference type="Pfam" id="PF01074">
    <property type="entry name" value="Glyco_hydro_38N"/>
    <property type="match status" value="1"/>
</dbReference>
<dbReference type="Pfam" id="PF09261">
    <property type="entry name" value="Alpha-mann_mid"/>
    <property type="match status" value="1"/>
</dbReference>
<dbReference type="FunFam" id="1.20.1270.50:FF:000004">
    <property type="entry name" value="alpha-mannosidase 2C1 isoform X1"/>
    <property type="match status" value="1"/>
</dbReference>
<dbReference type="Gene3D" id="2.70.98.30">
    <property type="entry name" value="Golgi alpha-mannosidase II, domain 4"/>
    <property type="match status" value="1"/>
</dbReference>
<evidence type="ECO:0000259" key="5">
    <source>
        <dbReference type="SMART" id="SM00872"/>
    </source>
</evidence>
<accession>A0A6J4P519</accession>
<dbReference type="SUPFAM" id="SSF74650">
    <property type="entry name" value="Galactose mutarotase-like"/>
    <property type="match status" value="1"/>
</dbReference>
<dbReference type="CDD" id="cd10789">
    <property type="entry name" value="GH38N_AMII_ER_cytosolic"/>
    <property type="match status" value="1"/>
</dbReference>
<dbReference type="InterPro" id="IPR011330">
    <property type="entry name" value="Glyco_hydro/deAcase_b/a-brl"/>
</dbReference>
<evidence type="ECO:0000256" key="1">
    <source>
        <dbReference type="ARBA" id="ARBA00009792"/>
    </source>
</evidence>
<evidence type="ECO:0000256" key="3">
    <source>
        <dbReference type="ARBA" id="ARBA00022801"/>
    </source>
</evidence>
<dbReference type="InterPro" id="IPR000602">
    <property type="entry name" value="Glyco_hydro_38_N"/>
</dbReference>
<dbReference type="Gene3D" id="1.20.1270.50">
    <property type="entry name" value="Glycoside hydrolase family 38, central domain"/>
    <property type="match status" value="1"/>
</dbReference>
<keyword evidence="2" id="KW-0479">Metal-binding</keyword>
<dbReference type="GO" id="GO:0009313">
    <property type="term" value="P:oligosaccharide catabolic process"/>
    <property type="evidence" value="ECO:0007669"/>
    <property type="project" value="TreeGrafter"/>
</dbReference>
<dbReference type="EMBL" id="CADCUZ010000029">
    <property type="protein sequence ID" value="CAA9401180.1"/>
    <property type="molecule type" value="Genomic_DNA"/>
</dbReference>
<reference evidence="6" key="1">
    <citation type="submission" date="2020-02" db="EMBL/GenBank/DDBJ databases">
        <authorList>
            <person name="Meier V. D."/>
        </authorList>
    </citation>
    <scope>NUCLEOTIDE SEQUENCE</scope>
    <source>
        <strain evidence="6">AVDCRST_MAG55</strain>
    </source>
</reference>
<dbReference type="InterPro" id="IPR015341">
    <property type="entry name" value="Glyco_hydro_38_cen"/>
</dbReference>
<dbReference type="SMART" id="SM00872">
    <property type="entry name" value="Alpha-mann_mid"/>
    <property type="match status" value="1"/>
</dbReference>
<evidence type="ECO:0000313" key="6">
    <source>
        <dbReference type="EMBL" id="CAA9401180.1"/>
    </source>
</evidence>
<dbReference type="EC" id="3.2.1.24" evidence="6"/>
<dbReference type="InterPro" id="IPR041147">
    <property type="entry name" value="GH38_C"/>
</dbReference>
<dbReference type="Pfam" id="PF07748">
    <property type="entry name" value="Glyco_hydro_38C"/>
    <property type="match status" value="1"/>
</dbReference>
<dbReference type="Pfam" id="PF17677">
    <property type="entry name" value="Glyco_hydro38C2"/>
    <property type="match status" value="1"/>
</dbReference>
<gene>
    <name evidence="6" type="ORF">AVDCRST_MAG55-660</name>
</gene>
<keyword evidence="3 6" id="KW-0378">Hydrolase</keyword>
<evidence type="ECO:0000256" key="2">
    <source>
        <dbReference type="ARBA" id="ARBA00022723"/>
    </source>
</evidence>
<dbReference type="PANTHER" id="PTHR46017">
    <property type="entry name" value="ALPHA-MANNOSIDASE 2C1"/>
    <property type="match status" value="1"/>
</dbReference>
<dbReference type="InterPro" id="IPR037094">
    <property type="entry name" value="Glyco_hydro_38_cen_sf"/>
</dbReference>